<dbReference type="AlphaFoldDB" id="A0A367JCX0"/>
<organism evidence="6 7">
    <name type="scientific">Rhizopus stolonifer</name>
    <name type="common">Rhizopus nigricans</name>
    <dbReference type="NCBI Taxonomy" id="4846"/>
    <lineage>
        <taxon>Eukaryota</taxon>
        <taxon>Fungi</taxon>
        <taxon>Fungi incertae sedis</taxon>
        <taxon>Mucoromycota</taxon>
        <taxon>Mucoromycotina</taxon>
        <taxon>Mucoromycetes</taxon>
        <taxon>Mucorales</taxon>
        <taxon>Mucorineae</taxon>
        <taxon>Rhizopodaceae</taxon>
        <taxon>Rhizopus</taxon>
    </lineage>
</organism>
<dbReference type="Pfam" id="PF03055">
    <property type="entry name" value="RPE65"/>
    <property type="match status" value="1"/>
</dbReference>
<sequence length="509" mass="57749">MHKEIQAQNTPECQEPIQLELISGKIPTWLNGAMYRIGPGTFNIKQENGLTFTIRHAFDGLPMVHRFQLNGDQNSVTYNSRHTAKSLEKEIQSDTRGLVFFGHVINLSFWYWFKDSLVRFYKLVLFPSSKNPDGASVGVTVTPNYPLPLGINKEKSLVTKTDANILQKIHADTLMPEKLFSYKDYDPHLNGIFSAAHHQFDPKTGEIFNFSLDLFPPKLTVFKISKEGHQTILANLKDFKTSYIHSFYLTENYIILPQSPLVYQDSLNILLSGTALSALTWTDQQSVFHVIHRNGQGLVASITAPPFFTFHVANAYEQDHLLILDACCFENADVLYQLGNFGSPNLLRDPAASQDHFRGIRYPPKQQVEFGNLLRHKLDLNHSSWVSTECLAKNIEFPRFDQQRVGKDYASVYGCERVKERIGLIKVDIKKKKTISFETSGQCSEPIFVPGPLEEEGVLLTLLNDQTCFLLVLDAGDLKELARFKIGEFNAVTFHGSFVDYEFQSINVN</sequence>
<evidence type="ECO:0000256" key="4">
    <source>
        <dbReference type="ARBA" id="ARBA00023004"/>
    </source>
</evidence>
<evidence type="ECO:0000313" key="7">
    <source>
        <dbReference type="Proteomes" id="UP000253551"/>
    </source>
</evidence>
<dbReference type="PANTHER" id="PTHR10543:SF24">
    <property type="entry name" value="CAROTENOID ISOMEROOXYGENASE"/>
    <property type="match status" value="1"/>
</dbReference>
<feature type="binding site" evidence="5">
    <location>
        <position position="245"/>
    </location>
    <ligand>
        <name>Fe cation</name>
        <dbReference type="ChEBI" id="CHEBI:24875"/>
        <note>catalytic</note>
    </ligand>
</feature>
<dbReference type="EMBL" id="PJQM01003652">
    <property type="protein sequence ID" value="RCH87770.1"/>
    <property type="molecule type" value="Genomic_DNA"/>
</dbReference>
<dbReference type="Proteomes" id="UP000253551">
    <property type="component" value="Unassembled WGS sequence"/>
</dbReference>
<comment type="similarity">
    <text evidence="1">Belongs to the carotenoid oxygenase family.</text>
</comment>
<evidence type="ECO:0000256" key="5">
    <source>
        <dbReference type="PIRSR" id="PIRSR604294-1"/>
    </source>
</evidence>
<protein>
    <recommendedName>
        <fullName evidence="8">Dioxygenase</fullName>
    </recommendedName>
</protein>
<feature type="binding site" evidence="5">
    <location>
        <position position="311"/>
    </location>
    <ligand>
        <name>Fe cation</name>
        <dbReference type="ChEBI" id="CHEBI:24875"/>
        <note>catalytic</note>
    </ligand>
</feature>
<dbReference type="GO" id="GO:0016121">
    <property type="term" value="P:carotene catabolic process"/>
    <property type="evidence" value="ECO:0007669"/>
    <property type="project" value="TreeGrafter"/>
</dbReference>
<dbReference type="GO" id="GO:0046872">
    <property type="term" value="F:metal ion binding"/>
    <property type="evidence" value="ECO:0007669"/>
    <property type="project" value="UniProtKB-KW"/>
</dbReference>
<comment type="caution">
    <text evidence="6">The sequence shown here is derived from an EMBL/GenBank/DDBJ whole genome shotgun (WGS) entry which is preliminary data.</text>
</comment>
<keyword evidence="4 5" id="KW-0408">Iron</keyword>
<evidence type="ECO:0000256" key="3">
    <source>
        <dbReference type="ARBA" id="ARBA00023002"/>
    </source>
</evidence>
<keyword evidence="3" id="KW-0560">Oxidoreductase</keyword>
<accession>A0A367JCX0</accession>
<dbReference type="PANTHER" id="PTHR10543">
    <property type="entry name" value="BETA-CAROTENE DIOXYGENASE"/>
    <property type="match status" value="1"/>
</dbReference>
<evidence type="ECO:0000256" key="1">
    <source>
        <dbReference type="ARBA" id="ARBA00006787"/>
    </source>
</evidence>
<comment type="cofactor">
    <cofactor evidence="5">
        <name>Fe(2+)</name>
        <dbReference type="ChEBI" id="CHEBI:29033"/>
    </cofactor>
    <text evidence="5">Binds 1 Fe(2+) ion per subunit.</text>
</comment>
<dbReference type="OrthoDB" id="407010at2759"/>
<evidence type="ECO:0008006" key="8">
    <source>
        <dbReference type="Google" id="ProtNLM"/>
    </source>
</evidence>
<keyword evidence="2 5" id="KW-0479">Metal-binding</keyword>
<dbReference type="STRING" id="4846.A0A367JCX0"/>
<dbReference type="InterPro" id="IPR004294">
    <property type="entry name" value="Carotenoid_Oase"/>
</dbReference>
<name>A0A367JCX0_RHIST</name>
<dbReference type="GO" id="GO:0010436">
    <property type="term" value="F:carotenoid dioxygenase activity"/>
    <property type="evidence" value="ECO:0007669"/>
    <property type="project" value="TreeGrafter"/>
</dbReference>
<evidence type="ECO:0000256" key="2">
    <source>
        <dbReference type="ARBA" id="ARBA00022723"/>
    </source>
</evidence>
<evidence type="ECO:0000313" key="6">
    <source>
        <dbReference type="EMBL" id="RCH87770.1"/>
    </source>
</evidence>
<keyword evidence="7" id="KW-1185">Reference proteome</keyword>
<feature type="binding site" evidence="5">
    <location>
        <position position="197"/>
    </location>
    <ligand>
        <name>Fe cation</name>
        <dbReference type="ChEBI" id="CHEBI:24875"/>
        <note>catalytic</note>
    </ligand>
</feature>
<proteinExistence type="inferred from homology"/>
<reference evidence="6 7" key="1">
    <citation type="journal article" date="2018" name="G3 (Bethesda)">
        <title>Phylogenetic and Phylogenomic Definition of Rhizopus Species.</title>
        <authorList>
            <person name="Gryganskyi A.P."/>
            <person name="Golan J."/>
            <person name="Dolatabadi S."/>
            <person name="Mondo S."/>
            <person name="Robb S."/>
            <person name="Idnurm A."/>
            <person name="Muszewska A."/>
            <person name="Steczkiewicz K."/>
            <person name="Masonjones S."/>
            <person name="Liao H.L."/>
            <person name="Gajdeczka M.T."/>
            <person name="Anike F."/>
            <person name="Vuek A."/>
            <person name="Anishchenko I.M."/>
            <person name="Voigt K."/>
            <person name="de Hoog G.S."/>
            <person name="Smith M.E."/>
            <person name="Heitman J."/>
            <person name="Vilgalys R."/>
            <person name="Stajich J.E."/>
        </authorList>
    </citation>
    <scope>NUCLEOTIDE SEQUENCE [LARGE SCALE GENOMIC DNA]</scope>
    <source>
        <strain evidence="6 7">LSU 92-RS-03</strain>
    </source>
</reference>
<gene>
    <name evidence="6" type="ORF">CU098_005707</name>
</gene>
<feature type="binding site" evidence="5">
    <location>
        <position position="495"/>
    </location>
    <ligand>
        <name>Fe cation</name>
        <dbReference type="ChEBI" id="CHEBI:24875"/>
        <note>catalytic</note>
    </ligand>
</feature>